<dbReference type="Proteomes" id="UP000037178">
    <property type="component" value="Unassembled WGS sequence"/>
</dbReference>
<keyword evidence="4" id="KW-1185">Reference proteome</keyword>
<feature type="signal peptide" evidence="2">
    <location>
        <begin position="1"/>
        <end position="22"/>
    </location>
</feature>
<accession>A0A0J9EAT2</accession>
<dbReference type="AlphaFoldDB" id="A0A0J9EAT2"/>
<feature type="region of interest" description="Disordered" evidence="1">
    <location>
        <begin position="84"/>
        <end position="143"/>
    </location>
</feature>
<feature type="compositionally biased region" description="Acidic residues" evidence="1">
    <location>
        <begin position="92"/>
        <end position="102"/>
    </location>
</feature>
<evidence type="ECO:0000256" key="2">
    <source>
        <dbReference type="SAM" id="SignalP"/>
    </source>
</evidence>
<evidence type="ECO:0000313" key="4">
    <source>
        <dbReference type="Proteomes" id="UP000037178"/>
    </source>
</evidence>
<gene>
    <name evidence="3" type="ORF">AIOL_000044</name>
</gene>
<comment type="caution">
    <text evidence="3">The sequence shown here is derived from an EMBL/GenBank/DDBJ whole genome shotgun (WGS) entry which is preliminary data.</text>
</comment>
<organism evidence="3 4">
    <name type="scientific">Candidatus Rhodobacter oscarellae</name>
    <dbReference type="NCBI Taxonomy" id="1675527"/>
    <lineage>
        <taxon>Bacteria</taxon>
        <taxon>Pseudomonadati</taxon>
        <taxon>Pseudomonadota</taxon>
        <taxon>Alphaproteobacteria</taxon>
        <taxon>Rhodobacterales</taxon>
        <taxon>Rhodobacter group</taxon>
        <taxon>Rhodobacter</taxon>
    </lineage>
</organism>
<dbReference type="PATRIC" id="fig|1675527.3.peg.60"/>
<feature type="compositionally biased region" description="Gly residues" evidence="1">
    <location>
        <begin position="134"/>
        <end position="143"/>
    </location>
</feature>
<evidence type="ECO:0000256" key="1">
    <source>
        <dbReference type="SAM" id="MobiDB-lite"/>
    </source>
</evidence>
<dbReference type="RefSeq" id="WP_049641048.1">
    <property type="nucleotide sequence ID" value="NZ_LFTY01000001.1"/>
</dbReference>
<protein>
    <recommendedName>
        <fullName evidence="5">PepSY domain-containing protein</fullName>
    </recommendedName>
</protein>
<evidence type="ECO:0000313" key="3">
    <source>
        <dbReference type="EMBL" id="KMW59895.1"/>
    </source>
</evidence>
<reference evidence="3 4" key="1">
    <citation type="submission" date="2015-06" db="EMBL/GenBank/DDBJ databases">
        <title>Draft genome sequence of an Alphaproteobacteria species associated to the Mediterranean sponge Oscarella lobularis.</title>
        <authorList>
            <person name="Jourda C."/>
            <person name="Santini S."/>
            <person name="Claverie J.-M."/>
        </authorList>
    </citation>
    <scope>NUCLEOTIDE SEQUENCE [LARGE SCALE GENOMIC DNA]</scope>
    <source>
        <strain evidence="3">IGS</strain>
    </source>
</reference>
<dbReference type="EMBL" id="LFTY01000001">
    <property type="protein sequence ID" value="KMW59895.1"/>
    <property type="molecule type" value="Genomic_DNA"/>
</dbReference>
<feature type="chain" id="PRO_5005318108" description="PepSY domain-containing protein" evidence="2">
    <location>
        <begin position="23"/>
        <end position="143"/>
    </location>
</feature>
<feature type="compositionally biased region" description="Acidic residues" evidence="1">
    <location>
        <begin position="112"/>
        <end position="133"/>
    </location>
</feature>
<name>A0A0J9EAT2_9RHOB</name>
<sequence>MRAMLLALALALSAIPAAPAKADVVSAWSQQLRIDGYEKVVVTRTWLGRVRIIAEKTGVTREIIINPRTGEVLRDYSRDEKGRLRLPLGFDPEMENELDDDGDARGGGDGGSGDDDDGDDDSDDSDGDGDGDGDGGGGDGGDD</sequence>
<dbReference type="STRING" id="1675527.AIOL_000044"/>
<keyword evidence="2" id="KW-0732">Signal</keyword>
<proteinExistence type="predicted"/>
<evidence type="ECO:0008006" key="5">
    <source>
        <dbReference type="Google" id="ProtNLM"/>
    </source>
</evidence>